<evidence type="ECO:0000256" key="1">
    <source>
        <dbReference type="SAM" id="MobiDB-lite"/>
    </source>
</evidence>
<evidence type="ECO:0008006" key="5">
    <source>
        <dbReference type="Google" id="ProtNLM"/>
    </source>
</evidence>
<dbReference type="EMBL" id="JACGCM010000427">
    <property type="protein sequence ID" value="KAF6172539.1"/>
    <property type="molecule type" value="Genomic_DNA"/>
</dbReference>
<keyword evidence="2" id="KW-0472">Membrane</keyword>
<organism evidence="3 4">
    <name type="scientific">Kingdonia uniflora</name>
    <dbReference type="NCBI Taxonomy" id="39325"/>
    <lineage>
        <taxon>Eukaryota</taxon>
        <taxon>Viridiplantae</taxon>
        <taxon>Streptophyta</taxon>
        <taxon>Embryophyta</taxon>
        <taxon>Tracheophyta</taxon>
        <taxon>Spermatophyta</taxon>
        <taxon>Magnoliopsida</taxon>
        <taxon>Ranunculales</taxon>
        <taxon>Circaeasteraceae</taxon>
        <taxon>Kingdonia</taxon>
    </lineage>
</organism>
<keyword evidence="4" id="KW-1185">Reference proteome</keyword>
<feature type="compositionally biased region" description="Polar residues" evidence="1">
    <location>
        <begin position="8"/>
        <end position="20"/>
    </location>
</feature>
<dbReference type="AlphaFoldDB" id="A0A7J7NZB9"/>
<dbReference type="PANTHER" id="PTHR31852">
    <property type="entry name" value="LATE EMBRYOGENESIS ABUNDANT (LEA) HYDROXYPROLINE-RICH GLYCOPROTEIN FAMILY"/>
    <property type="match status" value="1"/>
</dbReference>
<evidence type="ECO:0000313" key="3">
    <source>
        <dbReference type="EMBL" id="KAF6172539.1"/>
    </source>
</evidence>
<feature type="transmembrane region" description="Helical" evidence="2">
    <location>
        <begin position="127"/>
        <end position="150"/>
    </location>
</feature>
<protein>
    <recommendedName>
        <fullName evidence="5">Late embryogenesis abundant protein LEA-2 subgroup domain-containing protein</fullName>
    </recommendedName>
</protein>
<dbReference type="Proteomes" id="UP000541444">
    <property type="component" value="Unassembled WGS sequence"/>
</dbReference>
<gene>
    <name evidence="3" type="ORF">GIB67_007052</name>
</gene>
<sequence length="319" mass="35638">MHAKSDSEVSQITSTINGPSSPLGPLYYVQSPSNHDAAEKMSYGSSPLGSPPHYHCSPIHHSRESSTSRYSASLFKNTTTTRNVGNNNVYAWKKIDGRIDEDDNGDNDDVIDEYKRGGGGREKMKRIYVVCFVLLFVVLFTTFSLILWGASKAHKPQITMKSILFESFNIQAGMDHSGVPTDMMTLKSTVTFLYRNPATFFAVHVSSTGLELRSYQLRVASGNMKKFYQKRKSQSKIVAVVEGKQVPLYGGLSLHRTTIDNPDSVSVPLNLTFIVRSRAYVLGKLVMPKFYKHVRCFIVLKDNHLGKSIDLKDSCVYTS</sequence>
<evidence type="ECO:0000256" key="2">
    <source>
        <dbReference type="SAM" id="Phobius"/>
    </source>
</evidence>
<comment type="caution">
    <text evidence="3">The sequence shown here is derived from an EMBL/GenBank/DDBJ whole genome shotgun (WGS) entry which is preliminary data.</text>
</comment>
<feature type="region of interest" description="Disordered" evidence="1">
    <location>
        <begin position="1"/>
        <end position="26"/>
    </location>
</feature>
<keyword evidence="2" id="KW-1133">Transmembrane helix</keyword>
<proteinExistence type="predicted"/>
<name>A0A7J7NZB9_9MAGN</name>
<keyword evidence="2" id="KW-0812">Transmembrane</keyword>
<reference evidence="3 4" key="1">
    <citation type="journal article" date="2020" name="IScience">
        <title>Genome Sequencing of the Endangered Kingdonia uniflora (Circaeasteraceae, Ranunculales) Reveals Potential Mechanisms of Evolutionary Specialization.</title>
        <authorList>
            <person name="Sun Y."/>
            <person name="Deng T."/>
            <person name="Zhang A."/>
            <person name="Moore M.J."/>
            <person name="Landis J.B."/>
            <person name="Lin N."/>
            <person name="Zhang H."/>
            <person name="Zhang X."/>
            <person name="Huang J."/>
            <person name="Zhang X."/>
            <person name="Sun H."/>
            <person name="Wang H."/>
        </authorList>
    </citation>
    <scope>NUCLEOTIDE SEQUENCE [LARGE SCALE GENOMIC DNA]</scope>
    <source>
        <strain evidence="3">TB1705</strain>
        <tissue evidence="3">Leaf</tissue>
    </source>
</reference>
<dbReference type="InterPro" id="IPR055301">
    <property type="entry name" value="Lea14-like_2"/>
</dbReference>
<dbReference type="OrthoDB" id="903824at2759"/>
<evidence type="ECO:0000313" key="4">
    <source>
        <dbReference type="Proteomes" id="UP000541444"/>
    </source>
</evidence>
<accession>A0A7J7NZB9</accession>